<dbReference type="SUPFAM" id="SSF52047">
    <property type="entry name" value="RNI-like"/>
    <property type="match status" value="1"/>
</dbReference>
<evidence type="ECO:0000313" key="2">
    <source>
        <dbReference type="Proteomes" id="UP001153678"/>
    </source>
</evidence>
<organism evidence="1 2">
    <name type="scientific">Funneliformis geosporum</name>
    <dbReference type="NCBI Taxonomy" id="1117311"/>
    <lineage>
        <taxon>Eukaryota</taxon>
        <taxon>Fungi</taxon>
        <taxon>Fungi incertae sedis</taxon>
        <taxon>Mucoromycota</taxon>
        <taxon>Glomeromycotina</taxon>
        <taxon>Glomeromycetes</taxon>
        <taxon>Glomerales</taxon>
        <taxon>Glomeraceae</taxon>
        <taxon>Funneliformis</taxon>
    </lineage>
</organism>
<protein>
    <submittedName>
        <fullName evidence="1">787_t:CDS:1</fullName>
    </submittedName>
</protein>
<dbReference type="GO" id="GO:0019005">
    <property type="term" value="C:SCF ubiquitin ligase complex"/>
    <property type="evidence" value="ECO:0007669"/>
    <property type="project" value="TreeGrafter"/>
</dbReference>
<dbReference type="EMBL" id="CAMKVN010005587">
    <property type="protein sequence ID" value="CAI2189069.1"/>
    <property type="molecule type" value="Genomic_DNA"/>
</dbReference>
<proteinExistence type="predicted"/>
<sequence>MSNIAQVDQSDIRKLKMRHAFLKRLIPKNQLAIEDWSYNTTISSGHIVPVITEEDVKCLGLKINWIIRSKQMPVYCSSVTHLKISYYHSLSDKKIISIVHLCPNIIHLSFIYIKGFSNKVLELIACSYSNLKYLNLCDDQSGSFRNFHVQEVDDGDLWEIIKLCHKLEYLNIAYRRGITEHSICEIANSFLNLKYLNLEGCNNISKETVDQFVLLNPNIHVENFMNTLSSPDFINTLRDYLN</sequence>
<dbReference type="OrthoDB" id="550575at2759"/>
<comment type="caution">
    <text evidence="1">The sequence shown here is derived from an EMBL/GenBank/DDBJ whole genome shotgun (WGS) entry which is preliminary data.</text>
</comment>
<dbReference type="SMART" id="SM00367">
    <property type="entry name" value="LRR_CC"/>
    <property type="match status" value="3"/>
</dbReference>
<dbReference type="GO" id="GO:0031146">
    <property type="term" value="P:SCF-dependent proteasomal ubiquitin-dependent protein catabolic process"/>
    <property type="evidence" value="ECO:0007669"/>
    <property type="project" value="TreeGrafter"/>
</dbReference>
<evidence type="ECO:0000313" key="1">
    <source>
        <dbReference type="EMBL" id="CAI2189069.1"/>
    </source>
</evidence>
<dbReference type="AlphaFoldDB" id="A0A9W4X606"/>
<dbReference type="PANTHER" id="PTHR13318">
    <property type="entry name" value="PARTNER OF PAIRED, ISOFORM B-RELATED"/>
    <property type="match status" value="1"/>
</dbReference>
<keyword evidence="2" id="KW-1185">Reference proteome</keyword>
<dbReference type="Gene3D" id="3.80.10.10">
    <property type="entry name" value="Ribonuclease Inhibitor"/>
    <property type="match status" value="1"/>
</dbReference>
<gene>
    <name evidence="1" type="ORF">FWILDA_LOCUS13897</name>
</gene>
<name>A0A9W4X606_9GLOM</name>
<dbReference type="Proteomes" id="UP001153678">
    <property type="component" value="Unassembled WGS sequence"/>
</dbReference>
<dbReference type="PANTHER" id="PTHR13318:SF190">
    <property type="entry name" value="PARTNER OF PAIRED, ISOFORM B"/>
    <property type="match status" value="1"/>
</dbReference>
<reference evidence="1" key="1">
    <citation type="submission" date="2022-08" db="EMBL/GenBank/DDBJ databases">
        <authorList>
            <person name="Kallberg Y."/>
            <person name="Tangrot J."/>
            <person name="Rosling A."/>
        </authorList>
    </citation>
    <scope>NUCLEOTIDE SEQUENCE</scope>
    <source>
        <strain evidence="1">Wild A</strain>
    </source>
</reference>
<dbReference type="InterPro" id="IPR032675">
    <property type="entry name" value="LRR_dom_sf"/>
</dbReference>
<accession>A0A9W4X606</accession>
<dbReference type="InterPro" id="IPR006553">
    <property type="entry name" value="Leu-rich_rpt_Cys-con_subtyp"/>
</dbReference>